<keyword evidence="5 10" id="KW-0067">ATP-binding</keyword>
<evidence type="ECO:0000256" key="5">
    <source>
        <dbReference type="ARBA" id="ARBA00022840"/>
    </source>
</evidence>
<keyword evidence="2 10" id="KW-0436">Ligase</keyword>
<dbReference type="PANTHER" id="PTHR43024:SF1">
    <property type="entry name" value="UDP-N-ACETYLMURAMOYL-TRIPEPTIDE--D-ALANYL-D-ALANINE LIGASE"/>
    <property type="match status" value="1"/>
</dbReference>
<comment type="subcellular location">
    <subcellularLocation>
        <location evidence="10 11">Cytoplasm</location>
    </subcellularLocation>
</comment>
<dbReference type="InterPro" id="IPR005863">
    <property type="entry name" value="UDP-N-AcMur_synth"/>
</dbReference>
<feature type="domain" description="Mur ligase C-terminal" evidence="13">
    <location>
        <begin position="327"/>
        <end position="453"/>
    </location>
</feature>
<evidence type="ECO:0000259" key="12">
    <source>
        <dbReference type="Pfam" id="PF01225"/>
    </source>
</evidence>
<accession>A0A7W0HKE1</accession>
<dbReference type="Pfam" id="PF01225">
    <property type="entry name" value="Mur_ligase"/>
    <property type="match status" value="1"/>
</dbReference>
<dbReference type="InterPro" id="IPR013221">
    <property type="entry name" value="Mur_ligase_cen"/>
</dbReference>
<dbReference type="InterPro" id="IPR035911">
    <property type="entry name" value="MurE/MurF_N"/>
</dbReference>
<keyword evidence="6 10" id="KW-0133">Cell shape</keyword>
<dbReference type="InterPro" id="IPR000713">
    <property type="entry name" value="Mur_ligase_N"/>
</dbReference>
<dbReference type="GO" id="GO:0009252">
    <property type="term" value="P:peptidoglycan biosynthetic process"/>
    <property type="evidence" value="ECO:0007669"/>
    <property type="project" value="UniProtKB-UniRule"/>
</dbReference>
<dbReference type="PANTHER" id="PTHR43024">
    <property type="entry name" value="UDP-N-ACETYLMURAMOYL-TRIPEPTIDE--D-ALANYL-D-ALANINE LIGASE"/>
    <property type="match status" value="1"/>
</dbReference>
<dbReference type="HAMAP" id="MF_02019">
    <property type="entry name" value="MurF"/>
    <property type="match status" value="1"/>
</dbReference>
<reference evidence="15 16" key="1">
    <citation type="submission" date="2020-07" db="EMBL/GenBank/DDBJ databases">
        <title>Genomic Encyclopedia of Type Strains, Phase IV (KMG-IV): sequencing the most valuable type-strain genomes for metagenomic binning, comparative biology and taxonomic classification.</title>
        <authorList>
            <person name="Goeker M."/>
        </authorList>
    </citation>
    <scope>NUCLEOTIDE SEQUENCE [LARGE SCALE GENOMIC DNA]</scope>
    <source>
        <strain evidence="15 16">DSM 17721</strain>
    </source>
</reference>
<comment type="pathway">
    <text evidence="10 11">Cell wall biogenesis; peptidoglycan biosynthesis.</text>
</comment>
<evidence type="ECO:0000256" key="7">
    <source>
        <dbReference type="ARBA" id="ARBA00022984"/>
    </source>
</evidence>
<dbReference type="Gene3D" id="3.40.1190.10">
    <property type="entry name" value="Mur-like, catalytic domain"/>
    <property type="match status" value="1"/>
</dbReference>
<evidence type="ECO:0000313" key="15">
    <source>
        <dbReference type="EMBL" id="MBA2881132.1"/>
    </source>
</evidence>
<dbReference type="Proteomes" id="UP000525298">
    <property type="component" value="Unassembled WGS sequence"/>
</dbReference>
<comment type="caution">
    <text evidence="15">The sequence shown here is derived from an EMBL/GenBank/DDBJ whole genome shotgun (WGS) entry which is preliminary data.</text>
</comment>
<keyword evidence="4 10" id="KW-0547">Nucleotide-binding</keyword>
<evidence type="ECO:0000256" key="8">
    <source>
        <dbReference type="ARBA" id="ARBA00023306"/>
    </source>
</evidence>
<keyword evidence="9 10" id="KW-0961">Cell wall biogenesis/degradation</keyword>
<dbReference type="InterPro" id="IPR036565">
    <property type="entry name" value="Mur-like_cat_sf"/>
</dbReference>
<evidence type="ECO:0000256" key="11">
    <source>
        <dbReference type="RuleBase" id="RU004136"/>
    </source>
</evidence>
<dbReference type="InterPro" id="IPR004101">
    <property type="entry name" value="Mur_ligase_C"/>
</dbReference>
<evidence type="ECO:0000256" key="6">
    <source>
        <dbReference type="ARBA" id="ARBA00022960"/>
    </source>
</evidence>
<dbReference type="SUPFAM" id="SSF53244">
    <property type="entry name" value="MurD-like peptide ligases, peptide-binding domain"/>
    <property type="match status" value="1"/>
</dbReference>
<comment type="similarity">
    <text evidence="10">Belongs to the MurCDEF family. MurF subfamily.</text>
</comment>
<evidence type="ECO:0000259" key="14">
    <source>
        <dbReference type="Pfam" id="PF08245"/>
    </source>
</evidence>
<organism evidence="15 16">
    <name type="scientific">Desulfosalsimonas propionicica</name>
    <dbReference type="NCBI Taxonomy" id="332175"/>
    <lineage>
        <taxon>Bacteria</taxon>
        <taxon>Pseudomonadati</taxon>
        <taxon>Thermodesulfobacteriota</taxon>
        <taxon>Desulfobacteria</taxon>
        <taxon>Desulfobacterales</taxon>
        <taxon>Desulfosalsimonadaceae</taxon>
        <taxon>Desulfosalsimonas</taxon>
    </lineage>
</organism>
<name>A0A7W0HKE1_9BACT</name>
<dbReference type="AlphaFoldDB" id="A0A7W0HKE1"/>
<feature type="domain" description="Mur ligase N-terminal catalytic" evidence="12">
    <location>
        <begin position="28"/>
        <end position="107"/>
    </location>
</feature>
<dbReference type="EMBL" id="JACDUS010000003">
    <property type="protein sequence ID" value="MBA2881132.1"/>
    <property type="molecule type" value="Genomic_DNA"/>
</dbReference>
<evidence type="ECO:0000256" key="4">
    <source>
        <dbReference type="ARBA" id="ARBA00022741"/>
    </source>
</evidence>
<evidence type="ECO:0000256" key="3">
    <source>
        <dbReference type="ARBA" id="ARBA00022618"/>
    </source>
</evidence>
<feature type="domain" description="Mur ligase central" evidence="14">
    <location>
        <begin position="119"/>
        <end position="304"/>
    </location>
</feature>
<feature type="binding site" evidence="10">
    <location>
        <begin position="121"/>
        <end position="127"/>
    </location>
    <ligand>
        <name>ATP</name>
        <dbReference type="ChEBI" id="CHEBI:30616"/>
    </ligand>
</feature>
<evidence type="ECO:0000259" key="13">
    <source>
        <dbReference type="Pfam" id="PF02875"/>
    </source>
</evidence>
<protein>
    <recommendedName>
        <fullName evidence="10 11">UDP-N-acetylmuramoyl-tripeptide--D-alanyl-D-alanine ligase</fullName>
        <ecNumber evidence="10 11">6.3.2.10</ecNumber>
    </recommendedName>
    <alternativeName>
        <fullName evidence="10">D-alanyl-D-alanine-adding enzyme</fullName>
    </alternativeName>
</protein>
<dbReference type="GO" id="GO:0051301">
    <property type="term" value="P:cell division"/>
    <property type="evidence" value="ECO:0007669"/>
    <property type="project" value="UniProtKB-KW"/>
</dbReference>
<dbReference type="GO" id="GO:0005737">
    <property type="term" value="C:cytoplasm"/>
    <property type="evidence" value="ECO:0007669"/>
    <property type="project" value="UniProtKB-SubCell"/>
</dbReference>
<dbReference type="GO" id="GO:0047480">
    <property type="term" value="F:UDP-N-acetylmuramoyl-tripeptide-D-alanyl-D-alanine ligase activity"/>
    <property type="evidence" value="ECO:0007669"/>
    <property type="project" value="UniProtKB-UniRule"/>
</dbReference>
<dbReference type="InterPro" id="IPR036615">
    <property type="entry name" value="Mur_ligase_C_dom_sf"/>
</dbReference>
<evidence type="ECO:0000313" key="16">
    <source>
        <dbReference type="Proteomes" id="UP000525298"/>
    </source>
</evidence>
<evidence type="ECO:0000256" key="2">
    <source>
        <dbReference type="ARBA" id="ARBA00022598"/>
    </source>
</evidence>
<dbReference type="SUPFAM" id="SSF63418">
    <property type="entry name" value="MurE/MurF N-terminal domain"/>
    <property type="match status" value="1"/>
</dbReference>
<dbReference type="NCBIfam" id="TIGR01143">
    <property type="entry name" value="murF"/>
    <property type="match status" value="1"/>
</dbReference>
<dbReference type="Gene3D" id="3.90.190.20">
    <property type="entry name" value="Mur ligase, C-terminal domain"/>
    <property type="match status" value="1"/>
</dbReference>
<evidence type="ECO:0000256" key="9">
    <source>
        <dbReference type="ARBA" id="ARBA00023316"/>
    </source>
</evidence>
<dbReference type="Gene3D" id="3.40.1390.10">
    <property type="entry name" value="MurE/MurF, N-terminal domain"/>
    <property type="match status" value="1"/>
</dbReference>
<evidence type="ECO:0000256" key="1">
    <source>
        <dbReference type="ARBA" id="ARBA00022490"/>
    </source>
</evidence>
<keyword evidence="7 10" id="KW-0573">Peptidoglycan synthesis</keyword>
<dbReference type="GO" id="GO:0005524">
    <property type="term" value="F:ATP binding"/>
    <property type="evidence" value="ECO:0007669"/>
    <property type="project" value="UniProtKB-UniRule"/>
</dbReference>
<evidence type="ECO:0000256" key="10">
    <source>
        <dbReference type="HAMAP-Rule" id="MF_02019"/>
    </source>
</evidence>
<dbReference type="GO" id="GO:0071555">
    <property type="term" value="P:cell wall organization"/>
    <property type="evidence" value="ECO:0007669"/>
    <property type="project" value="UniProtKB-KW"/>
</dbReference>
<dbReference type="Pfam" id="PF08245">
    <property type="entry name" value="Mur_ligase_M"/>
    <property type="match status" value="1"/>
</dbReference>
<comment type="catalytic activity">
    <reaction evidence="10 11">
        <text>D-alanyl-D-alanine + UDP-N-acetyl-alpha-D-muramoyl-L-alanyl-gamma-D-glutamyl-meso-2,6-diaminopimelate + ATP = UDP-N-acetyl-alpha-D-muramoyl-L-alanyl-gamma-D-glutamyl-meso-2,6-diaminopimeloyl-D-alanyl-D-alanine + ADP + phosphate + H(+)</text>
        <dbReference type="Rhea" id="RHEA:28374"/>
        <dbReference type="ChEBI" id="CHEBI:15378"/>
        <dbReference type="ChEBI" id="CHEBI:30616"/>
        <dbReference type="ChEBI" id="CHEBI:43474"/>
        <dbReference type="ChEBI" id="CHEBI:57822"/>
        <dbReference type="ChEBI" id="CHEBI:61386"/>
        <dbReference type="ChEBI" id="CHEBI:83905"/>
        <dbReference type="ChEBI" id="CHEBI:456216"/>
        <dbReference type="EC" id="6.3.2.10"/>
    </reaction>
</comment>
<keyword evidence="16" id="KW-1185">Reference proteome</keyword>
<keyword evidence="1 10" id="KW-0963">Cytoplasm</keyword>
<dbReference type="GO" id="GO:0008360">
    <property type="term" value="P:regulation of cell shape"/>
    <property type="evidence" value="ECO:0007669"/>
    <property type="project" value="UniProtKB-KW"/>
</dbReference>
<dbReference type="SUPFAM" id="SSF53623">
    <property type="entry name" value="MurD-like peptide ligases, catalytic domain"/>
    <property type="match status" value="1"/>
</dbReference>
<proteinExistence type="inferred from homology"/>
<gene>
    <name evidence="10" type="primary">murF</name>
    <name evidence="15" type="ORF">HNR65_001458</name>
</gene>
<dbReference type="RefSeq" id="WP_181550786.1">
    <property type="nucleotide sequence ID" value="NZ_JACDUS010000003.1"/>
</dbReference>
<comment type="function">
    <text evidence="10 11">Involved in cell wall formation. Catalyzes the final step in the synthesis of UDP-N-acetylmuramoyl-pentapeptide, the precursor of murein.</text>
</comment>
<sequence length="476" mass="50261">MSLIPWTIEDITAATAGDVVNAGHRTDFSGVGIDSRDIAGNDIFAAIVGPRHDGHDFLQQVLDAGVSCIICCRDRLGSLPVADWKRQGVACIAVDDTIRALGDMAAYQRRRAQISVVAVTGSNGKTSTKELIAAVLARKYKVLSTAGNLNNEIGMPLTLLRLEREHQAAVLELGMNHPGEIDRLAAICRPDVGVITNIAPAHLEGLGSVEGVAAAKAELLVHIRSGGTAVLNSDDAYGAWLASRAQSRVVFFGCTDFAGIRAGQVAVSDDAVTFELIFPEQRAWVKLPVPWRFMVKNALAAAAAGWILGVDAGQIATGLAEFRLVAGRMVVHRTPAGANIIDDTYNANPGSMENAIRSLAALGSGKQGILVAGDMLELGDDAARHHEEIGRMAADAGISRLYLTGDFAARVAHGARQGGMKGGDIFVGTKHDIVRDLARDLNEGDWVLIKGSRSTGMDEIVCDLTREPAPGPDSGE</sequence>
<keyword evidence="3 10" id="KW-0132">Cell division</keyword>
<dbReference type="EC" id="6.3.2.10" evidence="10 11"/>
<dbReference type="Pfam" id="PF02875">
    <property type="entry name" value="Mur_ligase_C"/>
    <property type="match status" value="1"/>
</dbReference>
<dbReference type="UniPathway" id="UPA00219"/>
<keyword evidence="8 10" id="KW-0131">Cell cycle</keyword>
<dbReference type="InterPro" id="IPR051046">
    <property type="entry name" value="MurCDEF_CellWall_CoF430Synth"/>
</dbReference>